<evidence type="ECO:0000259" key="6">
    <source>
        <dbReference type="Pfam" id="PF04821"/>
    </source>
</evidence>
<dbReference type="InterPro" id="IPR007725">
    <property type="entry name" value="TIMELESS_C"/>
</dbReference>
<evidence type="ECO:0000256" key="3">
    <source>
        <dbReference type="ARBA" id="ARBA00023242"/>
    </source>
</evidence>
<keyword evidence="4" id="KW-0131">Cell cycle</keyword>
<evidence type="ECO:0000256" key="1">
    <source>
        <dbReference type="ARBA" id="ARBA00004123"/>
    </source>
</evidence>
<dbReference type="InterPro" id="IPR044998">
    <property type="entry name" value="Timeless"/>
</dbReference>
<reference evidence="8" key="1">
    <citation type="submission" date="2022-02" db="EMBL/GenBank/DDBJ databases">
        <authorList>
            <person name="Kong X."/>
        </authorList>
    </citation>
    <scope>NUCLEOTIDE SEQUENCE</scope>
</reference>
<feature type="region of interest" description="Disordered" evidence="5">
    <location>
        <begin position="944"/>
        <end position="998"/>
    </location>
</feature>
<feature type="region of interest" description="Disordered" evidence="5">
    <location>
        <begin position="657"/>
        <end position="690"/>
    </location>
</feature>
<feature type="compositionally biased region" description="Acidic residues" evidence="5">
    <location>
        <begin position="1215"/>
        <end position="1231"/>
    </location>
</feature>
<feature type="domain" description="Timeless N-terminal" evidence="6">
    <location>
        <begin position="25"/>
        <end position="286"/>
    </location>
</feature>
<dbReference type="GO" id="GO:0031298">
    <property type="term" value="C:replication fork protection complex"/>
    <property type="evidence" value="ECO:0007669"/>
    <property type="project" value="TreeGrafter"/>
</dbReference>
<dbReference type="GO" id="GO:0003677">
    <property type="term" value="F:DNA binding"/>
    <property type="evidence" value="ECO:0007669"/>
    <property type="project" value="TreeGrafter"/>
</dbReference>
<feature type="region of interest" description="Disordered" evidence="5">
    <location>
        <begin position="1193"/>
        <end position="1369"/>
    </location>
</feature>
<dbReference type="GO" id="GO:0043111">
    <property type="term" value="P:replication fork arrest"/>
    <property type="evidence" value="ECO:0007669"/>
    <property type="project" value="TreeGrafter"/>
</dbReference>
<dbReference type="Pfam" id="PF05029">
    <property type="entry name" value="TIMELESS_C"/>
    <property type="match status" value="1"/>
</dbReference>
<dbReference type="EMBL" id="OM791354">
    <property type="protein sequence ID" value="WAM46971.1"/>
    <property type="molecule type" value="mRNA"/>
</dbReference>
<keyword evidence="3" id="KW-0539">Nucleus</keyword>
<evidence type="ECO:0000256" key="2">
    <source>
        <dbReference type="ARBA" id="ARBA00008174"/>
    </source>
</evidence>
<dbReference type="GO" id="GO:0009649">
    <property type="term" value="P:entrainment of circadian clock"/>
    <property type="evidence" value="ECO:0007669"/>
    <property type="project" value="TreeGrafter"/>
</dbReference>
<evidence type="ECO:0000256" key="5">
    <source>
        <dbReference type="SAM" id="MobiDB-lite"/>
    </source>
</evidence>
<evidence type="ECO:0000313" key="8">
    <source>
        <dbReference type="EMBL" id="WAM46971.1"/>
    </source>
</evidence>
<dbReference type="Pfam" id="PF04821">
    <property type="entry name" value="TIMELESS"/>
    <property type="match status" value="1"/>
</dbReference>
<feature type="domain" description="Timeless C-terminal" evidence="7">
    <location>
        <begin position="1012"/>
        <end position="1091"/>
    </location>
</feature>
<accession>A0A9E9EL40</accession>
<dbReference type="GO" id="GO:0006281">
    <property type="term" value="P:DNA repair"/>
    <property type="evidence" value="ECO:0007669"/>
    <property type="project" value="TreeGrafter"/>
</dbReference>
<feature type="compositionally biased region" description="Acidic residues" evidence="5">
    <location>
        <begin position="667"/>
        <end position="685"/>
    </location>
</feature>
<feature type="region of interest" description="Disordered" evidence="5">
    <location>
        <begin position="313"/>
        <end position="334"/>
    </location>
</feature>
<evidence type="ECO:0000259" key="7">
    <source>
        <dbReference type="Pfam" id="PF05029"/>
    </source>
</evidence>
<dbReference type="InterPro" id="IPR006906">
    <property type="entry name" value="Timeless_N"/>
</dbReference>
<evidence type="ECO:0000256" key="4">
    <source>
        <dbReference type="ARBA" id="ARBA00023306"/>
    </source>
</evidence>
<feature type="compositionally biased region" description="Basic residues" evidence="5">
    <location>
        <begin position="983"/>
        <end position="993"/>
    </location>
</feature>
<name>A0A9E9EL40_CHRNP</name>
<feature type="compositionally biased region" description="Low complexity" evidence="5">
    <location>
        <begin position="1108"/>
        <end position="1122"/>
    </location>
</feature>
<feature type="region of interest" description="Disordered" evidence="5">
    <location>
        <begin position="1104"/>
        <end position="1178"/>
    </location>
</feature>
<dbReference type="GO" id="GO:0000076">
    <property type="term" value="P:DNA replication checkpoint signaling"/>
    <property type="evidence" value="ECO:0007669"/>
    <property type="project" value="TreeGrafter"/>
</dbReference>
<organism evidence="8">
    <name type="scientific">Chrysoperla nipponensis</name>
    <name type="common">Green lacewing</name>
    <dbReference type="NCBI Taxonomy" id="413239"/>
    <lineage>
        <taxon>Eukaryota</taxon>
        <taxon>Metazoa</taxon>
        <taxon>Ecdysozoa</taxon>
        <taxon>Arthropoda</taxon>
        <taxon>Hexapoda</taxon>
        <taxon>Insecta</taxon>
        <taxon>Pterygota</taxon>
        <taxon>Neoptera</taxon>
        <taxon>Endopterygota</taxon>
        <taxon>Neuroptera</taxon>
        <taxon>Hemerobiiformia</taxon>
        <taxon>Chrysopidae</taxon>
        <taxon>Chrysopinae</taxon>
        <taxon>Chrysoperla</taxon>
    </lineage>
</organism>
<protein>
    <submittedName>
        <fullName evidence="8">Protein timeless 2</fullName>
    </submittedName>
</protein>
<dbReference type="PANTHER" id="PTHR22940">
    <property type="entry name" value="TIMEOUT/TIMELESS-2"/>
    <property type="match status" value="1"/>
</dbReference>
<feature type="compositionally biased region" description="Basic and acidic residues" evidence="5">
    <location>
        <begin position="1135"/>
        <end position="1145"/>
    </location>
</feature>
<sequence length="1369" mass="158765">MSSYLEAEISATVNALGCVDANGEYQADVQVIESVKDLIRFLRRDDTNHEIRRMLGQCNVLTTDLLPMSKKYSENVELFDVLLRLLVNLTSPALLLYNEELPTDKTTRNHFLQLIGHLQTYKLAFVDSTVWAVLSTRLSKLLDIEWQERTEEMGIIIERILILVRNILQIPADPEAEKRPDNDASVHDQILWALHQSGMVDIFLYIATSENEQLYYMHILEITSLMLREQSAESLASSVMTRSIAEKEKDEIELITAKKKEQIEKQHKLKVYNGARHSRFGGTYVVKNMKSISNENDIIFHKPFHQLSKLNFDNEKNPYRKPKNKRPLHDDTTNQRRSAFSIRLFLKEYCIEFLNGAYNTLMYNVKDRLVRAKSQNNDETYYLWAIRFFMEFNRYYKFQVKLVSETMSVSTFHFIQQQMDQYYEMIKMDKKKFLVWSRRLHLGLRAYRELLYTLIAMDKSSDETVRRSSQVIKSNIFYVIEYSETVLNLMTNYDELKMSRAYLKDLIETQHVFLKMLEHFCKTDKLIVQKPVRTKSKKKKSKSKAVKSSQPTIMDIHGQWDDVATQISVVLENDGAIPKDIVPFDAASDVPIDDQKAEAMYKIQRLLRQHEYEQAIGFLRAAREAWPENNDFGTPDMSKDEEFAAIKEIFLADIQDETNFENTPTNEMEEEESDDGNEEEDEDEESGPKMKECNFNFTEFVNRFARPKVIEACGLALKQFDTNTEYTNHCIVKLLHRIAFDCKMPTMLFQATIFRTFQRILDNPSSKHKELAKFAIFIIRKFVEVAQQNPKVFMEMLFWKNSREAYEIEEGYGNYQQKSEALKKAWTEEQEDELRRLYEEYQAKNIEMNASEWITANLIENTRSQKAVTRKLKELGLLTSKPTLMTKWTNDDEEELRDLFEQFRDSDDVVENIVNRISTDRSKRNITQKLLALSLINDTKELKKKTKKARNARNNQSGSSDEDSDNNAGPSTHKSRSTNNKKTSSKKNTKKTKKDGAASKKESIQILLSIVEEMQEPLKWLQESISDTADDQEADADEDGVPLVPITEEESTAMENDRFVKLLKAMGFQEPDGVQENYWRIPGRFTADELREKSQLITDALEGTLELPNDNVPEQNQNENNQRYAESSSDDDDVFERVKKFMKNSDDEDELVLTKKDKSKKKISKKEFTQPEETNDLLNEADALLRQAVDESELVENSQEIQPKKKSRIVVSNDTDSENDETNVETNDDPFDLLIESTKNDKANTSKILDSDDENETKTKIKSRSKIVDSDDENETVTKSKSKVISDDESDNEIKQNKPSSSKIIDSDDENESITKSKSKIVSDEESDNTEKVEIDENNKRIRSIDDSDSESNVPKTKRAKVIISDDED</sequence>
<feature type="compositionally biased region" description="Basic and acidic residues" evidence="5">
    <location>
        <begin position="1329"/>
        <end position="1346"/>
    </location>
</feature>
<dbReference type="Pfam" id="PF26019">
    <property type="entry name" value="HTH_TIMELESS"/>
    <property type="match status" value="2"/>
</dbReference>
<proteinExistence type="evidence at transcript level"/>
<comment type="similarity">
    <text evidence="2">Belongs to the timeless family.</text>
</comment>
<comment type="subcellular location">
    <subcellularLocation>
        <location evidence="1">Nucleus</location>
    </subcellularLocation>
</comment>
<dbReference type="PANTHER" id="PTHR22940:SF4">
    <property type="entry name" value="PROTEIN TIMELESS HOMOLOG"/>
    <property type="match status" value="1"/>
</dbReference>
<dbReference type="GO" id="GO:0048511">
    <property type="term" value="P:rhythmic process"/>
    <property type="evidence" value="ECO:0007669"/>
    <property type="project" value="UniProtKB-KW"/>
</dbReference>